<evidence type="ECO:0000259" key="1">
    <source>
        <dbReference type="Pfam" id="PF13349"/>
    </source>
</evidence>
<gene>
    <name evidence="2" type="ORF">TPE_0142</name>
</gene>
<keyword evidence="3" id="KW-1185">Reference proteome</keyword>
<dbReference type="EMBL" id="CP004120">
    <property type="protein sequence ID" value="AGT42638.1"/>
    <property type="molecule type" value="Genomic_DNA"/>
</dbReference>
<organism evidence="2 3">
    <name type="scientific">Treponema pedis str. T A4</name>
    <dbReference type="NCBI Taxonomy" id="1291379"/>
    <lineage>
        <taxon>Bacteria</taxon>
        <taxon>Pseudomonadati</taxon>
        <taxon>Spirochaetota</taxon>
        <taxon>Spirochaetia</taxon>
        <taxon>Spirochaetales</taxon>
        <taxon>Treponemataceae</taxon>
        <taxon>Treponema</taxon>
    </lineage>
</organism>
<evidence type="ECO:0000313" key="3">
    <source>
        <dbReference type="Proteomes" id="UP000015620"/>
    </source>
</evidence>
<dbReference type="Pfam" id="PF13349">
    <property type="entry name" value="DUF4097"/>
    <property type="match status" value="1"/>
</dbReference>
<reference evidence="2 3" key="1">
    <citation type="journal article" date="2013" name="PLoS ONE">
        <title>Genome-Wide Relatedness of Treponema pedis, from Gingiva and Necrotic Skin Lesions of Pigs, with the Human Oral Pathogen Treponema denticola.</title>
        <authorList>
            <person name="Svartstrom O."/>
            <person name="Mushtaq M."/>
            <person name="Pringle M."/>
            <person name="Segerman B."/>
        </authorList>
    </citation>
    <scope>NUCLEOTIDE SEQUENCE [LARGE SCALE GENOMIC DNA]</scope>
    <source>
        <strain evidence="2">T A4</strain>
    </source>
</reference>
<dbReference type="Proteomes" id="UP000015620">
    <property type="component" value="Chromosome"/>
</dbReference>
<feature type="domain" description="DUF4097" evidence="1">
    <location>
        <begin position="120"/>
        <end position="304"/>
    </location>
</feature>
<dbReference type="PATRIC" id="fig|1291379.3.peg.137"/>
<proteinExistence type="predicted"/>
<evidence type="ECO:0000313" key="2">
    <source>
        <dbReference type="EMBL" id="AGT42638.1"/>
    </source>
</evidence>
<dbReference type="HOGENOM" id="CLU_876995_0_0_12"/>
<sequence length="317" mass="35176">MLFMKKNFKPFLIIAVGAFLIGAGYMLGGRINYFIRKPAPNSRFERVCKNILGKYSYGNIFADEEEDMDDYEYGGYFEGKTESLNGVTDVSIYLKTAVIEVDFESNFDYAEYKLVDMEKKYFSIKIIDGKIEIEDMTPRNKNLWFNFGMKKNSPKIFLHLPKKFECKNFVFNAGVSRSKLYGIAADNFVLNSGVGEIKIKNMYAKKSCIFNTGVGEAEIEESEINNLTLKTGVGEVSFSGKLSGNTVIEGGIGEINFSINGSEDDYDFDLSAGLGEVRVNGQGGSSFLGSHRSKTSSAVNHISVTGGIGGIYLKFKN</sequence>
<dbReference type="Gene3D" id="2.160.20.120">
    <property type="match status" value="1"/>
</dbReference>
<name>S5ZXA7_9SPIR</name>
<dbReference type="AlphaFoldDB" id="S5ZXA7"/>
<protein>
    <recommendedName>
        <fullName evidence="1">DUF4097 domain-containing protein</fullName>
    </recommendedName>
</protein>
<dbReference type="STRING" id="1291379.TPE_0142"/>
<dbReference type="InterPro" id="IPR025164">
    <property type="entry name" value="Toastrack_DUF4097"/>
</dbReference>
<accession>S5ZXA7</accession>
<dbReference type="KEGG" id="tped:TPE_0142"/>